<evidence type="ECO:0000256" key="8">
    <source>
        <dbReference type="ARBA" id="ARBA00023065"/>
    </source>
</evidence>
<feature type="domain" description="P-type ATPase A" evidence="13">
    <location>
        <begin position="122"/>
        <end position="222"/>
    </location>
</feature>
<evidence type="ECO:0000256" key="9">
    <source>
        <dbReference type="ARBA" id="ARBA00023136"/>
    </source>
</evidence>
<dbReference type="SUPFAM" id="SSF56784">
    <property type="entry name" value="HAD-like"/>
    <property type="match status" value="1"/>
</dbReference>
<dbReference type="Gene3D" id="3.40.1110.10">
    <property type="entry name" value="Calcium-transporting ATPase, cytoplasmic domain N"/>
    <property type="match status" value="1"/>
</dbReference>
<gene>
    <name evidence="14" type="primary">cadA</name>
    <name evidence="14" type="ORF">FY536_00100</name>
</gene>
<dbReference type="InterPro" id="IPR018303">
    <property type="entry name" value="ATPase_P-typ_P_site"/>
</dbReference>
<dbReference type="NCBIfam" id="TIGR01512">
    <property type="entry name" value="ATPase-IB2_Cd"/>
    <property type="match status" value="1"/>
</dbReference>
<dbReference type="SFLD" id="SFLDG00002">
    <property type="entry name" value="C1.7:_P-type_atpase_like"/>
    <property type="match status" value="1"/>
</dbReference>
<dbReference type="PANTHER" id="PTHR48085:SF5">
    <property type="entry name" value="CADMIUM_ZINC-TRANSPORTING ATPASE HMA4-RELATED"/>
    <property type="match status" value="1"/>
</dbReference>
<dbReference type="GO" id="GO:0005524">
    <property type="term" value="F:ATP binding"/>
    <property type="evidence" value="ECO:0007669"/>
    <property type="project" value="UniProtKB-UniRule"/>
</dbReference>
<dbReference type="GO" id="GO:0046872">
    <property type="term" value="F:metal ion binding"/>
    <property type="evidence" value="ECO:0007669"/>
    <property type="project" value="UniProtKB-KW"/>
</dbReference>
<feature type="transmembrane region" description="Helical" evidence="12">
    <location>
        <begin position="16"/>
        <end position="34"/>
    </location>
</feature>
<dbReference type="GO" id="GO:0005886">
    <property type="term" value="C:plasma membrane"/>
    <property type="evidence" value="ECO:0007669"/>
    <property type="project" value="UniProtKB-SubCell"/>
</dbReference>
<dbReference type="Pfam" id="PF00122">
    <property type="entry name" value="E1-E2_ATPase"/>
    <property type="match status" value="1"/>
</dbReference>
<evidence type="ECO:0000256" key="5">
    <source>
        <dbReference type="ARBA" id="ARBA00022723"/>
    </source>
</evidence>
<keyword evidence="12" id="KW-0547">Nucleotide-binding</keyword>
<feature type="transmembrane region" description="Helical" evidence="12">
    <location>
        <begin position="66"/>
        <end position="82"/>
    </location>
</feature>
<dbReference type="CDD" id="cd02079">
    <property type="entry name" value="P-type_ATPase_HM"/>
    <property type="match status" value="1"/>
</dbReference>
<evidence type="ECO:0000256" key="11">
    <source>
        <dbReference type="ARBA" id="ARBA00049338"/>
    </source>
</evidence>
<dbReference type="InterPro" id="IPR027256">
    <property type="entry name" value="P-typ_ATPase_IB"/>
</dbReference>
<keyword evidence="4 12" id="KW-0812">Transmembrane</keyword>
<dbReference type="SFLD" id="SFLDF00027">
    <property type="entry name" value="p-type_atpase"/>
    <property type="match status" value="1"/>
</dbReference>
<dbReference type="InterPro" id="IPR051014">
    <property type="entry name" value="Cation_Transport_ATPase_IB"/>
</dbReference>
<dbReference type="EMBL" id="CP043431">
    <property type="protein sequence ID" value="QNT63765.1"/>
    <property type="molecule type" value="Genomic_DNA"/>
</dbReference>
<reference evidence="14 15" key="1">
    <citation type="submission" date="2019-08" db="EMBL/GenBank/DDBJ databases">
        <authorList>
            <person name="Chang H.C."/>
            <person name="Mun S.Y."/>
        </authorList>
    </citation>
    <scope>NUCLEOTIDE SEQUENCE [LARGE SCALE GENOMIC DNA]</scope>
    <source>
        <strain evidence="14 15">SK</strain>
    </source>
</reference>
<dbReference type="NCBIfam" id="TIGR01525">
    <property type="entry name" value="ATPase-IB_hvy"/>
    <property type="match status" value="1"/>
</dbReference>
<comment type="subcellular location">
    <subcellularLocation>
        <location evidence="1">Cell membrane</location>
        <topology evidence="1">Multi-pass membrane protein</topology>
    </subcellularLocation>
</comment>
<dbReference type="InterPro" id="IPR044492">
    <property type="entry name" value="P_typ_ATPase_HD_dom"/>
</dbReference>
<comment type="similarity">
    <text evidence="2 12">Belongs to the cation transport ATPase (P-type) (TC 3.A.3) family. Type IB subfamily.</text>
</comment>
<evidence type="ECO:0000259" key="13">
    <source>
        <dbReference type="Pfam" id="PF00122"/>
    </source>
</evidence>
<evidence type="ECO:0000256" key="6">
    <source>
        <dbReference type="ARBA" id="ARBA00022967"/>
    </source>
</evidence>
<comment type="catalytic activity">
    <reaction evidence="11">
        <text>Cd(2+)(in) + ATP + H2O = Cd(2+)(out) + ADP + phosphate + H(+)</text>
        <dbReference type="Rhea" id="RHEA:12132"/>
        <dbReference type="ChEBI" id="CHEBI:15377"/>
        <dbReference type="ChEBI" id="CHEBI:15378"/>
        <dbReference type="ChEBI" id="CHEBI:30616"/>
        <dbReference type="ChEBI" id="CHEBI:43474"/>
        <dbReference type="ChEBI" id="CHEBI:48775"/>
        <dbReference type="ChEBI" id="CHEBI:456216"/>
        <dbReference type="EC" id="7.2.2.21"/>
    </reaction>
</comment>
<dbReference type="RefSeq" id="WP_104914367.1">
    <property type="nucleotide sequence ID" value="NZ_CP026847.1"/>
</dbReference>
<accession>A0A7H1MJX9</accession>
<feature type="transmembrane region" description="Helical" evidence="12">
    <location>
        <begin position="238"/>
        <end position="257"/>
    </location>
</feature>
<dbReference type="InterPro" id="IPR036412">
    <property type="entry name" value="HAD-like_sf"/>
</dbReference>
<organism evidence="14 15">
    <name type="scientific">Weissella koreensis</name>
    <dbReference type="NCBI Taxonomy" id="165096"/>
    <lineage>
        <taxon>Bacteria</taxon>
        <taxon>Bacillati</taxon>
        <taxon>Bacillota</taxon>
        <taxon>Bacilli</taxon>
        <taxon>Lactobacillales</taxon>
        <taxon>Lactobacillaceae</taxon>
        <taxon>Weissella</taxon>
    </lineage>
</organism>
<evidence type="ECO:0000313" key="14">
    <source>
        <dbReference type="EMBL" id="QNT63765.1"/>
    </source>
</evidence>
<dbReference type="PROSITE" id="PS01229">
    <property type="entry name" value="COF_2"/>
    <property type="match status" value="1"/>
</dbReference>
<dbReference type="GO" id="GO:0016887">
    <property type="term" value="F:ATP hydrolysis activity"/>
    <property type="evidence" value="ECO:0007669"/>
    <property type="project" value="InterPro"/>
</dbReference>
<dbReference type="PRINTS" id="PR00119">
    <property type="entry name" value="CATATPASE"/>
</dbReference>
<keyword evidence="8" id="KW-0813">Transport</keyword>
<dbReference type="NCBIfam" id="TIGR01511">
    <property type="entry name" value="ATPase-IB1_Cu"/>
    <property type="match status" value="1"/>
</dbReference>
<feature type="transmembrane region" description="Helical" evidence="12">
    <location>
        <begin position="40"/>
        <end position="59"/>
    </location>
</feature>
<evidence type="ECO:0000313" key="15">
    <source>
        <dbReference type="Proteomes" id="UP000516446"/>
    </source>
</evidence>
<protein>
    <recommendedName>
        <fullName evidence="10">Cd(2+)-exporting ATPase</fullName>
        <ecNumber evidence="10">7.2.2.21</ecNumber>
    </recommendedName>
</protein>
<evidence type="ECO:0000256" key="1">
    <source>
        <dbReference type="ARBA" id="ARBA00004651"/>
    </source>
</evidence>
<dbReference type="InterPro" id="IPR023299">
    <property type="entry name" value="ATPase_P-typ_cyto_dom_N"/>
</dbReference>
<keyword evidence="12" id="KW-0067">ATP-binding</keyword>
<evidence type="ECO:0000256" key="4">
    <source>
        <dbReference type="ARBA" id="ARBA00022692"/>
    </source>
</evidence>
<dbReference type="SUPFAM" id="SSF81665">
    <property type="entry name" value="Calcium ATPase, transmembrane domain M"/>
    <property type="match status" value="1"/>
</dbReference>
<keyword evidence="7 12" id="KW-1133">Transmembrane helix</keyword>
<proteinExistence type="inferred from homology"/>
<feature type="transmembrane region" description="Helical" evidence="12">
    <location>
        <begin position="88"/>
        <end position="107"/>
    </location>
</feature>
<feature type="transmembrane region" description="Helical" evidence="12">
    <location>
        <begin position="565"/>
        <end position="584"/>
    </location>
</feature>
<dbReference type="EC" id="7.2.2.21" evidence="10"/>
<dbReference type="InterPro" id="IPR023214">
    <property type="entry name" value="HAD_sf"/>
</dbReference>
<dbReference type="FunFam" id="2.70.150.10:FF:000002">
    <property type="entry name" value="Copper-transporting ATPase 1, putative"/>
    <property type="match status" value="1"/>
</dbReference>
<feature type="transmembrane region" description="Helical" evidence="12">
    <location>
        <begin position="263"/>
        <end position="288"/>
    </location>
</feature>
<sequence>MYAMQNLFKKFQKENLIGMSLLLFLSFVFKFGHLINLSQIMMLLTAIVGILPILIRAFSALKYKSISIELLVSIAVIGALLIHEYDEAGIVVWLFAIGDWLQMIMLNKTRQSIRELMDTFPTTALKISTPDDRQYQEVDIDELVVDQYVLVKSGSTIPVDGVVVQGSSYVNEASITGESKPAHKKVLSKVFAGTIVNDGTIVVQVIKIGDETVFGKLIELIEDAQDSQTKEQRFVDKFARYYTPVILVLGIIVALWTKNMETAITVLVLGCPGALVIGVPVSTVMGIGMAAKNGIITKGAANFNILSRKNYFIFDKTGTLTVGEPTVVNIQNLLGDREHNIKLLASVENESNHPLARAILNIHNDANALYLAQDVKSIAGQGMRAQINHKSILVGNQKMMKTENISIPSLVMNKSDSQVILVVDRQVHMVLMINDQLRPQIKENLDQIKQQGAKKLMLLSGDNQAAVDVVANKLPFDTAIGNLLPADKLAIVKKLQVQGESVVFVGDGINDGPALSQADLGISMGGGTDIAIDVSDLVLVNSDPVQISLAIKIAHATMRNMKQNIFIALATVLILLVGLFTNYVDMSIGMLVHELSVLLVVINALSLNYLKSLF</sequence>
<evidence type="ECO:0000256" key="2">
    <source>
        <dbReference type="ARBA" id="ARBA00006024"/>
    </source>
</evidence>
<dbReference type="GO" id="GO:0008551">
    <property type="term" value="F:P-type cadmium transporter activity"/>
    <property type="evidence" value="ECO:0007669"/>
    <property type="project" value="UniProtKB-EC"/>
</dbReference>
<dbReference type="Gene3D" id="3.40.50.1000">
    <property type="entry name" value="HAD superfamily/HAD-like"/>
    <property type="match status" value="1"/>
</dbReference>
<dbReference type="InterPro" id="IPR059000">
    <property type="entry name" value="ATPase_P-type_domA"/>
</dbReference>
<feature type="transmembrane region" description="Helical" evidence="12">
    <location>
        <begin position="590"/>
        <end position="610"/>
    </location>
</feature>
<dbReference type="InterPro" id="IPR001757">
    <property type="entry name" value="P_typ_ATPase"/>
</dbReference>
<dbReference type="Pfam" id="PF00702">
    <property type="entry name" value="Hydrolase"/>
    <property type="match status" value="1"/>
</dbReference>
<dbReference type="SUPFAM" id="SSF81653">
    <property type="entry name" value="Calcium ATPase, transduction domain A"/>
    <property type="match status" value="1"/>
</dbReference>
<keyword evidence="5 12" id="KW-0479">Metal-binding</keyword>
<evidence type="ECO:0000256" key="12">
    <source>
        <dbReference type="RuleBase" id="RU362081"/>
    </source>
</evidence>
<dbReference type="Gene3D" id="2.70.150.10">
    <property type="entry name" value="Calcium-transporting ATPase, cytoplasmic transduction domain A"/>
    <property type="match status" value="1"/>
</dbReference>
<dbReference type="InterPro" id="IPR008250">
    <property type="entry name" value="ATPase_P-typ_transduc_dom_A_sf"/>
</dbReference>
<keyword evidence="8" id="KW-0406">Ion transport</keyword>
<dbReference type="AlphaFoldDB" id="A0A7H1MJX9"/>
<evidence type="ECO:0000256" key="3">
    <source>
        <dbReference type="ARBA" id="ARBA00022539"/>
    </source>
</evidence>
<keyword evidence="6" id="KW-1278">Translocase</keyword>
<dbReference type="PANTHER" id="PTHR48085">
    <property type="entry name" value="CADMIUM/ZINC-TRANSPORTING ATPASE HMA2-RELATED"/>
    <property type="match status" value="1"/>
</dbReference>
<dbReference type="PROSITE" id="PS00154">
    <property type="entry name" value="ATPASE_E1_E2"/>
    <property type="match status" value="1"/>
</dbReference>
<keyword evidence="3" id="KW-0104">Cadmium</keyword>
<keyword evidence="15" id="KW-1185">Reference proteome</keyword>
<evidence type="ECO:0000256" key="7">
    <source>
        <dbReference type="ARBA" id="ARBA00022989"/>
    </source>
</evidence>
<evidence type="ECO:0000256" key="10">
    <source>
        <dbReference type="ARBA" id="ARBA00039103"/>
    </source>
</evidence>
<keyword evidence="9 12" id="KW-0472">Membrane</keyword>
<keyword evidence="12" id="KW-1003">Cell membrane</keyword>
<dbReference type="NCBIfam" id="TIGR01494">
    <property type="entry name" value="ATPase_P-type"/>
    <property type="match status" value="1"/>
</dbReference>
<dbReference type="SFLD" id="SFLDS00003">
    <property type="entry name" value="Haloacid_Dehalogenase"/>
    <property type="match status" value="1"/>
</dbReference>
<name>A0A7H1MJX9_9LACO</name>
<dbReference type="InterPro" id="IPR023298">
    <property type="entry name" value="ATPase_P-typ_TM_dom_sf"/>
</dbReference>
<dbReference type="Proteomes" id="UP000516446">
    <property type="component" value="Chromosome"/>
</dbReference>